<accession>A0A8C6KD75</accession>
<reference evidence="2" key="3">
    <citation type="submission" date="2025-09" db="UniProtKB">
        <authorList>
            <consortium name="Ensembl"/>
        </authorList>
    </citation>
    <scope>IDENTIFICATION</scope>
</reference>
<evidence type="ECO:0000256" key="1">
    <source>
        <dbReference type="SAM" id="MobiDB-lite"/>
    </source>
</evidence>
<name>A0A8C6KD75_NOTFU</name>
<evidence type="ECO:0000313" key="3">
    <source>
        <dbReference type="Proteomes" id="UP000694548"/>
    </source>
</evidence>
<dbReference type="Proteomes" id="UP000694548">
    <property type="component" value="Chromosome sgr06"/>
</dbReference>
<reference evidence="2" key="1">
    <citation type="submission" date="2014-08" db="EMBL/GenBank/DDBJ databases">
        <authorList>
            <person name="Senf B."/>
            <person name="Petzold A."/>
            <person name="Downie B.R."/>
            <person name="Koch P."/>
            <person name="Platzer M."/>
        </authorList>
    </citation>
    <scope>NUCLEOTIDE SEQUENCE [LARGE SCALE GENOMIC DNA]</scope>
    <source>
        <strain evidence="2">GRZ</strain>
    </source>
</reference>
<reference evidence="2" key="2">
    <citation type="submission" date="2025-08" db="UniProtKB">
        <authorList>
            <consortium name="Ensembl"/>
        </authorList>
    </citation>
    <scope>IDENTIFICATION</scope>
</reference>
<organism evidence="2 3">
    <name type="scientific">Nothobranchius furzeri</name>
    <name type="common">Turquoise killifish</name>
    <dbReference type="NCBI Taxonomy" id="105023"/>
    <lineage>
        <taxon>Eukaryota</taxon>
        <taxon>Metazoa</taxon>
        <taxon>Chordata</taxon>
        <taxon>Craniata</taxon>
        <taxon>Vertebrata</taxon>
        <taxon>Euteleostomi</taxon>
        <taxon>Actinopterygii</taxon>
        <taxon>Neopterygii</taxon>
        <taxon>Teleostei</taxon>
        <taxon>Neoteleostei</taxon>
        <taxon>Acanthomorphata</taxon>
        <taxon>Ovalentaria</taxon>
        <taxon>Atherinomorphae</taxon>
        <taxon>Cyprinodontiformes</taxon>
        <taxon>Nothobranchiidae</taxon>
        <taxon>Nothobranchius</taxon>
    </lineage>
</organism>
<keyword evidence="3" id="KW-1185">Reference proteome</keyword>
<protein>
    <submittedName>
        <fullName evidence="2">Uncharacterized protein</fullName>
    </submittedName>
</protein>
<proteinExistence type="predicted"/>
<evidence type="ECO:0000313" key="2">
    <source>
        <dbReference type="Ensembl" id="ENSNFUP00015000878.1"/>
    </source>
</evidence>
<feature type="region of interest" description="Disordered" evidence="1">
    <location>
        <begin position="38"/>
        <end position="57"/>
    </location>
</feature>
<sequence length="94" mass="10827">MKEATDLHQFNHIAMVQLLQDGDLSVHPLQRLFHSHSTAQSPRCKLTSPPRMNPVEDRHHSFRNHLVTGVRRLLTRHLSNLLLQLVLVELDAVL</sequence>
<dbReference type="Ensembl" id="ENSNFUT00015000962.1">
    <property type="protein sequence ID" value="ENSNFUP00015000878.1"/>
    <property type="gene ID" value="ENSNFUG00015000531.1"/>
</dbReference>
<dbReference type="AlphaFoldDB" id="A0A8C6KD75"/>